<name>A0A9P1FU86_9DINO</name>
<evidence type="ECO:0000313" key="8">
    <source>
        <dbReference type="Proteomes" id="UP001152797"/>
    </source>
</evidence>
<dbReference type="PRINTS" id="PR00258">
    <property type="entry name" value="SPERACTRCPTR"/>
</dbReference>
<dbReference type="InterPro" id="IPR036772">
    <property type="entry name" value="SRCR-like_dom_sf"/>
</dbReference>
<keyword evidence="2" id="KW-1015">Disulfide bond</keyword>
<evidence type="ECO:0000256" key="1">
    <source>
        <dbReference type="ARBA" id="ARBA00022729"/>
    </source>
</evidence>
<accession>A0A9P1FU86</accession>
<dbReference type="InterPro" id="IPR009091">
    <property type="entry name" value="RCC1/BLIP-II"/>
</dbReference>
<evidence type="ECO:0000313" key="7">
    <source>
        <dbReference type="EMBL" id="CAL4775653.1"/>
    </source>
</evidence>
<dbReference type="SMART" id="SM00202">
    <property type="entry name" value="SR"/>
    <property type="match status" value="1"/>
</dbReference>
<keyword evidence="1" id="KW-0732">Signal</keyword>
<dbReference type="FunFam" id="3.10.250.10:FF:000001">
    <property type="entry name" value="Lysyl oxidase 4 isoform X1"/>
    <property type="match status" value="1"/>
</dbReference>
<feature type="compositionally biased region" description="Polar residues" evidence="3">
    <location>
        <begin position="644"/>
        <end position="669"/>
    </location>
</feature>
<dbReference type="PANTHER" id="PTHR48071:SF18">
    <property type="entry name" value="DELETED IN MALIGNANT BRAIN TUMORS 1 PROTEIN-RELATED"/>
    <property type="match status" value="1"/>
</dbReference>
<evidence type="ECO:0000313" key="6">
    <source>
        <dbReference type="EMBL" id="CAL1141716.1"/>
    </source>
</evidence>
<dbReference type="Gene3D" id="3.10.250.10">
    <property type="entry name" value="SRCR-like domain"/>
    <property type="match status" value="1"/>
</dbReference>
<dbReference type="Pfam" id="PF13540">
    <property type="entry name" value="RCC1_2"/>
    <property type="match status" value="1"/>
</dbReference>
<feature type="non-terminal residue" evidence="5">
    <location>
        <position position="1240"/>
    </location>
</feature>
<dbReference type="EMBL" id="CAMXCT010001258">
    <property type="protein sequence ID" value="CAI3988341.1"/>
    <property type="molecule type" value="Genomic_DNA"/>
</dbReference>
<comment type="caution">
    <text evidence="5">The sequence shown here is derived from an EMBL/GenBank/DDBJ whole genome shotgun (WGS) entry which is preliminary data.</text>
</comment>
<evidence type="ECO:0000256" key="2">
    <source>
        <dbReference type="ARBA" id="ARBA00023157"/>
    </source>
</evidence>
<dbReference type="GO" id="GO:0016020">
    <property type="term" value="C:membrane"/>
    <property type="evidence" value="ECO:0007669"/>
    <property type="project" value="InterPro"/>
</dbReference>
<proteinExistence type="predicted"/>
<sequence length="1240" mass="136878">RTYSQNQVMAYRMGGFIQQCADWCSSIDASTNGGNCTYFGILAHYDSGRSSRCVIYTPNSGLQQPEQRLTGGAGCVPEEDTWVGHYWTVFELTRETPLAPPPSGIHPGGRGVLVRVWNLCPKGNAYNDECNYARRNMKAALHASLNPEYRAQKPMLEVVRNDVLRGAFGFEHTRYSNPVDLVAYQHEGAYKNMHEATGNHGTLALEGIVEEMLAFFVAPVTGYYSFLTWGDQEQDVWLSQSNDPADLVKVATQFYYQQCRSSTSRRRNVYAGCSIFNNYRKQDSRYWDTNLEAHQGTNFTRTPFFSGEDLGYRTPTEQTMYLTKGERRFFVKRAALAEDWRPGGLESRRRRRARQFTGLRIQRPDLSDKTDEQKALLSSRKGWPEILVFKKIIEKTDGQWRVGLREHRLDEPTWSDWITWNFNEWSLCPELTEALNLMVMPSGTKVATEGWWMDSYSALAIGFGAISRSWAGGLGNPSNSLETVTEYMIHMWRPGGNLPPVLIEYDLMRSRVEVAVVSNGNGNDLFLWPLSASLFEVPALESSVQVTVTGVTAAHSTRTTMETNVSNFTNDTEVLGAPVGDVGDSIPMRPGTVQRYALRPRAALKAWAVNFPAPFQDYRPATSSTARNSMTLWRNASRDAAKTRTASACPTTLQPSTARSTKSSKTINWSGSANSSSSGVYSSVVSRRPSTDGYAAFRGRFVFEGIPLGVYAGHRSVTFCKERCAAEPSLGIARLCNSFSYHETWGCHLRNQPIKVILSLIWEDNDDRWVYYKTMCAAVHDWSEADRTRAFFPSDPFGSSTSNLGRSTIAQAYPGRRRSRVVRQGSLLRTSYSMVSTQDSTRRLSDLFDEDDETSSFRRLDSVCEQNCTDFCNNTGDVSDDASVDEVSCLDDCLVKNCGIYPVATNTSTTRTLTSTTTTTLPPPPVRLVQLSGDIFNVGDALPQEGTVAGRVEVFYNGEWGTVCKDNFGDVEASVVCGELGLTSTFARADTSAASGSPGSESQPILLDDVSCTGTESHLSLCDSSGWGVHNCFHSEDIKVVCDSTSSTRTTQTHTSFTVTTSTTTTTSFQTVLVTPRTGLLRQDLTGRCVSPVSCEEEAALQASAGDHHTVLLRSDGRAVACGLNGDGQCDIPTLDPGTWYAADVSVGRNLVLQLDCSCQADAMLLTFSGLTGEEVMHLNASPSDPAWNTQKRIARELKVPLQSLRVVLPDGQLLASACRANPGASLADVIETRKRRRLT</sequence>
<keyword evidence="8" id="KW-1185">Reference proteome</keyword>
<feature type="compositionally biased region" description="Low complexity" evidence="3">
    <location>
        <begin position="670"/>
        <end position="681"/>
    </location>
</feature>
<dbReference type="SUPFAM" id="SSF56487">
    <property type="entry name" value="SRCR-like"/>
    <property type="match status" value="1"/>
</dbReference>
<feature type="region of interest" description="Disordered" evidence="3">
    <location>
        <begin position="629"/>
        <end position="681"/>
    </location>
</feature>
<dbReference type="AlphaFoldDB" id="A0A9P1FU86"/>
<dbReference type="PANTHER" id="PTHR48071">
    <property type="entry name" value="SRCR DOMAIN-CONTAINING PROTEIN"/>
    <property type="match status" value="1"/>
</dbReference>
<dbReference type="EMBL" id="CAMXCT020001258">
    <property type="protein sequence ID" value="CAL1141716.1"/>
    <property type="molecule type" value="Genomic_DNA"/>
</dbReference>
<feature type="domain" description="SRCR" evidence="4">
    <location>
        <begin position="926"/>
        <end position="1043"/>
    </location>
</feature>
<dbReference type="Proteomes" id="UP001152797">
    <property type="component" value="Unassembled WGS sequence"/>
</dbReference>
<gene>
    <name evidence="5" type="ORF">C1SCF055_LOCUS15533</name>
</gene>
<dbReference type="PROSITE" id="PS50287">
    <property type="entry name" value="SRCR_2"/>
    <property type="match status" value="1"/>
</dbReference>
<reference evidence="6" key="2">
    <citation type="submission" date="2024-04" db="EMBL/GenBank/DDBJ databases">
        <authorList>
            <person name="Chen Y."/>
            <person name="Shah S."/>
            <person name="Dougan E. K."/>
            <person name="Thang M."/>
            <person name="Chan C."/>
        </authorList>
    </citation>
    <scope>NUCLEOTIDE SEQUENCE [LARGE SCALE GENOMIC DNA]</scope>
</reference>
<dbReference type="InterPro" id="IPR001190">
    <property type="entry name" value="SRCR"/>
</dbReference>
<dbReference type="EMBL" id="CAMXCT030001258">
    <property type="protein sequence ID" value="CAL4775653.1"/>
    <property type="molecule type" value="Genomic_DNA"/>
</dbReference>
<protein>
    <submittedName>
        <fullName evidence="7">Galectin-3-binding protein A</fullName>
    </submittedName>
</protein>
<reference evidence="5" key="1">
    <citation type="submission" date="2022-10" db="EMBL/GenBank/DDBJ databases">
        <authorList>
            <person name="Chen Y."/>
            <person name="Dougan E. K."/>
            <person name="Chan C."/>
            <person name="Rhodes N."/>
            <person name="Thang M."/>
        </authorList>
    </citation>
    <scope>NUCLEOTIDE SEQUENCE</scope>
</reference>
<evidence type="ECO:0000259" key="4">
    <source>
        <dbReference type="PROSITE" id="PS50287"/>
    </source>
</evidence>
<organism evidence="5">
    <name type="scientific">Cladocopium goreaui</name>
    <dbReference type="NCBI Taxonomy" id="2562237"/>
    <lineage>
        <taxon>Eukaryota</taxon>
        <taxon>Sar</taxon>
        <taxon>Alveolata</taxon>
        <taxon>Dinophyceae</taxon>
        <taxon>Suessiales</taxon>
        <taxon>Symbiodiniaceae</taxon>
        <taxon>Cladocopium</taxon>
    </lineage>
</organism>
<dbReference type="Pfam" id="PF00530">
    <property type="entry name" value="SRCR"/>
    <property type="match status" value="1"/>
</dbReference>
<evidence type="ECO:0000256" key="3">
    <source>
        <dbReference type="SAM" id="MobiDB-lite"/>
    </source>
</evidence>
<evidence type="ECO:0000313" key="5">
    <source>
        <dbReference type="EMBL" id="CAI3988341.1"/>
    </source>
</evidence>
<dbReference type="OrthoDB" id="536948at2759"/>
<dbReference type="SUPFAM" id="SSF50985">
    <property type="entry name" value="RCC1/BLIP-II"/>
    <property type="match status" value="1"/>
</dbReference>